<gene>
    <name evidence="2" type="ORF">M8C21_023532</name>
</gene>
<evidence type="ECO:0000256" key="1">
    <source>
        <dbReference type="SAM" id="MobiDB-lite"/>
    </source>
</evidence>
<sequence>MVYIKQKDENNKQKKERIVHDSRGQNRIKSSGSRLLINTENELTISGLKLSIISAVIAIYALCPPPLQPPIDDAFVANPMLSLQQLVKESQLLPGNRK</sequence>
<organism evidence="2 3">
    <name type="scientific">Ambrosia artemisiifolia</name>
    <name type="common">Common ragweed</name>
    <dbReference type="NCBI Taxonomy" id="4212"/>
    <lineage>
        <taxon>Eukaryota</taxon>
        <taxon>Viridiplantae</taxon>
        <taxon>Streptophyta</taxon>
        <taxon>Embryophyta</taxon>
        <taxon>Tracheophyta</taxon>
        <taxon>Spermatophyta</taxon>
        <taxon>Magnoliopsida</taxon>
        <taxon>eudicotyledons</taxon>
        <taxon>Gunneridae</taxon>
        <taxon>Pentapetalae</taxon>
        <taxon>asterids</taxon>
        <taxon>campanulids</taxon>
        <taxon>Asterales</taxon>
        <taxon>Asteraceae</taxon>
        <taxon>Asteroideae</taxon>
        <taxon>Heliantheae alliance</taxon>
        <taxon>Heliantheae</taxon>
        <taxon>Ambrosia</taxon>
    </lineage>
</organism>
<accession>A0AAD5CHP5</accession>
<keyword evidence="3" id="KW-1185">Reference proteome</keyword>
<feature type="region of interest" description="Disordered" evidence="1">
    <location>
        <begin position="1"/>
        <end position="24"/>
    </location>
</feature>
<dbReference type="Proteomes" id="UP001206925">
    <property type="component" value="Unassembled WGS sequence"/>
</dbReference>
<reference evidence="2" key="1">
    <citation type="submission" date="2022-06" db="EMBL/GenBank/DDBJ databases">
        <title>Uncovering the hologenomic basis of an extraordinary plant invasion.</title>
        <authorList>
            <person name="Bieker V.C."/>
            <person name="Martin M.D."/>
            <person name="Gilbert T."/>
            <person name="Hodgins K."/>
            <person name="Battlay P."/>
            <person name="Petersen B."/>
            <person name="Wilson J."/>
        </authorList>
    </citation>
    <scope>NUCLEOTIDE SEQUENCE</scope>
    <source>
        <strain evidence="2">AA19_3_7</strain>
        <tissue evidence="2">Leaf</tissue>
    </source>
</reference>
<name>A0AAD5CHP5_AMBAR</name>
<dbReference type="AlphaFoldDB" id="A0AAD5CHP5"/>
<evidence type="ECO:0000313" key="2">
    <source>
        <dbReference type="EMBL" id="KAI7740721.1"/>
    </source>
</evidence>
<dbReference type="EMBL" id="JAMZMK010008361">
    <property type="protein sequence ID" value="KAI7740721.1"/>
    <property type="molecule type" value="Genomic_DNA"/>
</dbReference>
<comment type="caution">
    <text evidence="2">The sequence shown here is derived from an EMBL/GenBank/DDBJ whole genome shotgun (WGS) entry which is preliminary data.</text>
</comment>
<proteinExistence type="predicted"/>
<evidence type="ECO:0000313" key="3">
    <source>
        <dbReference type="Proteomes" id="UP001206925"/>
    </source>
</evidence>
<protein>
    <submittedName>
        <fullName evidence="2">Uncharacterized protein</fullName>
    </submittedName>
</protein>